<comment type="pathway">
    <text evidence="2 9">Amino-acid biosynthesis; L-tryptophan biosynthesis; L-tryptophan from chorismate: step 3/5.</text>
</comment>
<feature type="signal peptide" evidence="10">
    <location>
        <begin position="1"/>
        <end position="17"/>
    </location>
</feature>
<evidence type="ECO:0000259" key="11">
    <source>
        <dbReference type="Pfam" id="PF00697"/>
    </source>
</evidence>
<dbReference type="EMBL" id="PXVC01000048">
    <property type="protein sequence ID" value="PSI01130.1"/>
    <property type="molecule type" value="Genomic_DNA"/>
</dbReference>
<reference evidence="13" key="1">
    <citation type="submission" date="2018-03" db="EMBL/GenBank/DDBJ databases">
        <title>Ecological and genomic features of two cosmopolitan and abundant freshwater picocyanobacteria.</title>
        <authorList>
            <person name="Cabello-Yeves P.J."/>
            <person name="Picazo A."/>
            <person name="Camacho A."/>
            <person name="Callieri C."/>
            <person name="Rosselli R."/>
            <person name="Roda-Garcia J."/>
            <person name="Coutinho F.H."/>
            <person name="Rodriguez-Valera F."/>
        </authorList>
    </citation>
    <scope>NUCLEOTIDE SEQUENCE [LARGE SCALE GENOMIC DNA]</scope>
    <source>
        <strain evidence="13">Tous</strain>
    </source>
</reference>
<evidence type="ECO:0000256" key="3">
    <source>
        <dbReference type="ARBA" id="ARBA00012572"/>
    </source>
</evidence>
<dbReference type="UniPathway" id="UPA00035">
    <property type="reaction ID" value="UER00042"/>
</dbReference>
<evidence type="ECO:0000313" key="12">
    <source>
        <dbReference type="EMBL" id="PSI01130.1"/>
    </source>
</evidence>
<evidence type="ECO:0000256" key="6">
    <source>
        <dbReference type="ARBA" id="ARBA00022822"/>
    </source>
</evidence>
<gene>
    <name evidence="9" type="primary">trpF</name>
    <name evidence="12" type="ORF">C7K08_09530</name>
</gene>
<organism evidence="12 13">
    <name type="scientific">Synechococcus lacustris str. Tous</name>
    <dbReference type="NCBI Taxonomy" id="1910958"/>
    <lineage>
        <taxon>Bacteria</taxon>
        <taxon>Bacillati</taxon>
        <taxon>Cyanobacteriota</taxon>
        <taxon>Cyanophyceae</taxon>
        <taxon>Synechococcales</taxon>
        <taxon>Synechococcaceae</taxon>
        <taxon>Synechococcus</taxon>
    </lineage>
</organism>
<name>A0A2P7ED27_9SYNE</name>
<comment type="catalytic activity">
    <reaction evidence="1 9">
        <text>N-(5-phospho-beta-D-ribosyl)anthranilate = 1-(2-carboxyphenylamino)-1-deoxy-D-ribulose 5-phosphate</text>
        <dbReference type="Rhea" id="RHEA:21540"/>
        <dbReference type="ChEBI" id="CHEBI:18277"/>
        <dbReference type="ChEBI" id="CHEBI:58613"/>
        <dbReference type="EC" id="5.3.1.24"/>
    </reaction>
</comment>
<dbReference type="InterPro" id="IPR011060">
    <property type="entry name" value="RibuloseP-bd_barrel"/>
</dbReference>
<keyword evidence="10" id="KW-0732">Signal</keyword>
<accession>A0A2P7ED27</accession>
<protein>
    <recommendedName>
        <fullName evidence="4 9">N-(5'-phosphoribosyl)anthranilate isomerase</fullName>
        <shortName evidence="9">PRAI</shortName>
        <ecNumber evidence="3 9">5.3.1.24</ecNumber>
    </recommendedName>
</protein>
<dbReference type="STRING" id="1910958.BTM30_01845"/>
<dbReference type="SUPFAM" id="SSF51366">
    <property type="entry name" value="Ribulose-phoshate binding barrel"/>
    <property type="match status" value="1"/>
</dbReference>
<dbReference type="GO" id="GO:0004640">
    <property type="term" value="F:phosphoribosylanthranilate isomerase activity"/>
    <property type="evidence" value="ECO:0007669"/>
    <property type="project" value="UniProtKB-UniRule"/>
</dbReference>
<dbReference type="GO" id="GO:0000162">
    <property type="term" value="P:L-tryptophan biosynthetic process"/>
    <property type="evidence" value="ECO:0007669"/>
    <property type="project" value="UniProtKB-UniRule"/>
</dbReference>
<dbReference type="PANTHER" id="PTHR42894">
    <property type="entry name" value="N-(5'-PHOSPHORIBOSYL)ANTHRANILATE ISOMERASE"/>
    <property type="match status" value="1"/>
</dbReference>
<evidence type="ECO:0000256" key="1">
    <source>
        <dbReference type="ARBA" id="ARBA00001164"/>
    </source>
</evidence>
<keyword evidence="7 9" id="KW-0057">Aromatic amino acid biosynthesis</keyword>
<keyword evidence="6 9" id="KW-0822">Tryptophan biosynthesis</keyword>
<evidence type="ECO:0000256" key="10">
    <source>
        <dbReference type="SAM" id="SignalP"/>
    </source>
</evidence>
<dbReference type="Proteomes" id="UP000240206">
    <property type="component" value="Unassembled WGS sequence"/>
</dbReference>
<dbReference type="AlphaFoldDB" id="A0A2P7ED27"/>
<evidence type="ECO:0000256" key="4">
    <source>
        <dbReference type="ARBA" id="ARBA00022272"/>
    </source>
</evidence>
<evidence type="ECO:0000256" key="7">
    <source>
        <dbReference type="ARBA" id="ARBA00023141"/>
    </source>
</evidence>
<evidence type="ECO:0000256" key="8">
    <source>
        <dbReference type="ARBA" id="ARBA00023235"/>
    </source>
</evidence>
<evidence type="ECO:0000313" key="13">
    <source>
        <dbReference type="Proteomes" id="UP000240206"/>
    </source>
</evidence>
<keyword evidence="8 9" id="KW-0413">Isomerase</keyword>
<feature type="domain" description="N-(5'phosphoribosyl) anthranilate isomerase (PRAI)" evidence="11">
    <location>
        <begin position="6"/>
        <end position="212"/>
    </location>
</feature>
<dbReference type="PANTHER" id="PTHR42894:SF1">
    <property type="entry name" value="N-(5'-PHOSPHORIBOSYL)ANTHRANILATE ISOMERASE"/>
    <property type="match status" value="1"/>
</dbReference>
<comment type="caution">
    <text evidence="12">The sequence shown here is derived from an EMBL/GenBank/DDBJ whole genome shotgun (WGS) entry which is preliminary data.</text>
</comment>
<keyword evidence="5 9" id="KW-0028">Amino-acid biosynthesis</keyword>
<sequence>MAAMKLKICGLTSPAQAAAVAEMGVDALGVIAATNSARFLPAAKRLELWGAVATANPSVLRVLVLVNPSNDQLDELRPEAGHQCLQLHGDESVERCAELQNELKIPIWKALRLRSSADLNQIGAYANVVEKILLEPHVPDQYGGTGHSLPLNWLAGFKPPCPWWLAGGMGASNVENALKDLEGIGLKPYGIDASSSVENFPGIKNIEKIKILLDIIKKLA</sequence>
<feature type="chain" id="PRO_5015105600" description="N-(5'-phosphoribosyl)anthranilate isomerase" evidence="10">
    <location>
        <begin position="18"/>
        <end position="220"/>
    </location>
</feature>
<dbReference type="InterPro" id="IPR001240">
    <property type="entry name" value="PRAI_dom"/>
</dbReference>
<dbReference type="InterPro" id="IPR013785">
    <property type="entry name" value="Aldolase_TIM"/>
</dbReference>
<comment type="similarity">
    <text evidence="9">Belongs to the TrpF family.</text>
</comment>
<dbReference type="Gene3D" id="3.20.20.70">
    <property type="entry name" value="Aldolase class I"/>
    <property type="match status" value="1"/>
</dbReference>
<dbReference type="EC" id="5.3.1.24" evidence="3 9"/>
<dbReference type="CDD" id="cd00405">
    <property type="entry name" value="PRAI"/>
    <property type="match status" value="1"/>
</dbReference>
<evidence type="ECO:0000256" key="9">
    <source>
        <dbReference type="HAMAP-Rule" id="MF_00135"/>
    </source>
</evidence>
<proteinExistence type="inferred from homology"/>
<dbReference type="Pfam" id="PF00697">
    <property type="entry name" value="PRAI"/>
    <property type="match status" value="1"/>
</dbReference>
<dbReference type="HAMAP" id="MF_00135">
    <property type="entry name" value="PRAI"/>
    <property type="match status" value="1"/>
</dbReference>
<dbReference type="InterPro" id="IPR044643">
    <property type="entry name" value="TrpF_fam"/>
</dbReference>
<evidence type="ECO:0000256" key="2">
    <source>
        <dbReference type="ARBA" id="ARBA00004664"/>
    </source>
</evidence>
<keyword evidence="13" id="KW-1185">Reference proteome</keyword>
<evidence type="ECO:0000256" key="5">
    <source>
        <dbReference type="ARBA" id="ARBA00022605"/>
    </source>
</evidence>